<accession>A0A409X3H6</accession>
<dbReference type="Pfam" id="PF14033">
    <property type="entry name" value="DUF4246"/>
    <property type="match status" value="1"/>
</dbReference>
<feature type="compositionally biased region" description="Acidic residues" evidence="1">
    <location>
        <begin position="35"/>
        <end position="53"/>
    </location>
</feature>
<feature type="non-terminal residue" evidence="3">
    <location>
        <position position="1"/>
    </location>
</feature>
<feature type="region of interest" description="Disordered" evidence="1">
    <location>
        <begin position="1"/>
        <end position="66"/>
    </location>
</feature>
<feature type="compositionally biased region" description="Polar residues" evidence="1">
    <location>
        <begin position="154"/>
        <end position="163"/>
    </location>
</feature>
<keyword evidence="4" id="KW-1185">Reference proteome</keyword>
<dbReference type="AlphaFoldDB" id="A0A409X3H6"/>
<comment type="caution">
    <text evidence="3">The sequence shown here is derived from an EMBL/GenBank/DDBJ whole genome shotgun (WGS) entry which is preliminary data.</text>
</comment>
<dbReference type="InterPro" id="IPR049192">
    <property type="entry name" value="DUF4246_C"/>
</dbReference>
<gene>
    <name evidence="3" type="ORF">CVT24_006453</name>
</gene>
<evidence type="ECO:0000256" key="1">
    <source>
        <dbReference type="SAM" id="MobiDB-lite"/>
    </source>
</evidence>
<name>A0A409X3H6_9AGAR</name>
<dbReference type="InParanoid" id="A0A409X3H6"/>
<evidence type="ECO:0000313" key="4">
    <source>
        <dbReference type="Proteomes" id="UP000284842"/>
    </source>
</evidence>
<dbReference type="EMBL" id="NHTK01004737">
    <property type="protein sequence ID" value="PPQ85307.1"/>
    <property type="molecule type" value="Genomic_DNA"/>
</dbReference>
<evidence type="ECO:0000259" key="2">
    <source>
        <dbReference type="Pfam" id="PF14033"/>
    </source>
</evidence>
<reference evidence="3 4" key="1">
    <citation type="journal article" date="2018" name="Evol. Lett.">
        <title>Horizontal gene cluster transfer increased hallucinogenic mushroom diversity.</title>
        <authorList>
            <person name="Reynolds H.T."/>
            <person name="Vijayakumar V."/>
            <person name="Gluck-Thaler E."/>
            <person name="Korotkin H.B."/>
            <person name="Matheny P.B."/>
            <person name="Slot J.C."/>
        </authorList>
    </citation>
    <scope>NUCLEOTIDE SEQUENCE [LARGE SCALE GENOMIC DNA]</scope>
    <source>
        <strain evidence="3 4">2629</strain>
    </source>
</reference>
<feature type="domain" description="DUF4246" evidence="2">
    <location>
        <begin position="39"/>
        <end position="369"/>
    </location>
</feature>
<dbReference type="InterPro" id="IPR025340">
    <property type="entry name" value="DUF4246"/>
</dbReference>
<dbReference type="Proteomes" id="UP000284842">
    <property type="component" value="Unassembled WGS sequence"/>
</dbReference>
<dbReference type="PANTHER" id="PTHR33119">
    <property type="entry name" value="IFI3P"/>
    <property type="match status" value="1"/>
</dbReference>
<protein>
    <recommendedName>
        <fullName evidence="2">DUF4246 domain-containing protein</fullName>
    </recommendedName>
</protein>
<organism evidence="3 4">
    <name type="scientific">Panaeolus cyanescens</name>
    <dbReference type="NCBI Taxonomy" id="181874"/>
    <lineage>
        <taxon>Eukaryota</taxon>
        <taxon>Fungi</taxon>
        <taxon>Dikarya</taxon>
        <taxon>Basidiomycota</taxon>
        <taxon>Agaricomycotina</taxon>
        <taxon>Agaricomycetes</taxon>
        <taxon>Agaricomycetidae</taxon>
        <taxon>Agaricales</taxon>
        <taxon>Agaricineae</taxon>
        <taxon>Galeropsidaceae</taxon>
        <taxon>Panaeolus</taxon>
    </lineage>
</organism>
<evidence type="ECO:0000313" key="3">
    <source>
        <dbReference type="EMBL" id="PPQ85307.1"/>
    </source>
</evidence>
<sequence length="441" mass="50538">SIVFNSSEPQTANESTVENADEKGASSKGSKGDCETEEEDTDDEFESEEYSESDTDHRRRASGPDNSYSTRFQWLPCEVDISGDEARITSYINNLHPREKGLYKLVEKIIDASIPLWDVTLEPFLTGEALYYYPRVQYYTGRGCAEYDPDPANSPATEGPQQLSDEDDDWYEERRQEWIYETRRLVRPEPGSFKPRPSSSFDLRERYGHRGLQVIVKFANIVLTPEKPKYKGGSWHVEGQLNEHIAATSIYYYSCENITASSLSFRQQVCTMDINEAGHTQEDDHEWLDIIFGCDNYGPGVQDLGGVDTREGRLLTFPNILQHRVQPFELADPTKPGHRKILALFLVDPNIEIISTAHVPCQRKDWWQETIIQEQTMSLDGAGLSRLPIELQSIIFNEVQDFPLDMEEAKSLRLDLMKERTSYVKAQDEAFRENSFSLCEH</sequence>
<dbReference type="PANTHER" id="PTHR33119:SF1">
    <property type="entry name" value="FE2OG DIOXYGENASE DOMAIN-CONTAINING PROTEIN"/>
    <property type="match status" value="1"/>
</dbReference>
<dbReference type="STRING" id="181874.A0A409X3H6"/>
<feature type="region of interest" description="Disordered" evidence="1">
    <location>
        <begin position="147"/>
        <end position="168"/>
    </location>
</feature>
<dbReference type="OrthoDB" id="415532at2759"/>
<feature type="compositionally biased region" description="Polar residues" evidence="1">
    <location>
        <begin position="1"/>
        <end position="18"/>
    </location>
</feature>
<proteinExistence type="predicted"/>
<feature type="compositionally biased region" description="Basic and acidic residues" evidence="1">
    <location>
        <begin position="20"/>
        <end position="34"/>
    </location>
</feature>